<dbReference type="PANTHER" id="PTHR33449:SF1">
    <property type="entry name" value="NUCLEOID-ASSOCIATED PROTEIN YBAB"/>
    <property type="match status" value="1"/>
</dbReference>
<dbReference type="GO" id="GO:0043590">
    <property type="term" value="C:bacterial nucleoid"/>
    <property type="evidence" value="ECO:0007669"/>
    <property type="project" value="UniProtKB-UniRule"/>
</dbReference>
<feature type="compositionally biased region" description="Low complexity" evidence="3">
    <location>
        <begin position="105"/>
        <end position="114"/>
    </location>
</feature>
<dbReference type="SUPFAM" id="SSF82607">
    <property type="entry name" value="YbaB-like"/>
    <property type="match status" value="1"/>
</dbReference>
<dbReference type="Proteomes" id="UP001164390">
    <property type="component" value="Chromosome"/>
</dbReference>
<comment type="function">
    <text evidence="2">Binds to DNA and alters its conformation. May be involved in regulation of gene expression, nucleoid organization and DNA protection.</text>
</comment>
<evidence type="ECO:0000313" key="4">
    <source>
        <dbReference type="EMBL" id="UYM07709.1"/>
    </source>
</evidence>
<dbReference type="NCBIfam" id="TIGR00103">
    <property type="entry name" value="DNA_YbaB_EbfC"/>
    <property type="match status" value="1"/>
</dbReference>
<gene>
    <name evidence="4" type="ORF">L0C25_11765</name>
</gene>
<comment type="subunit">
    <text evidence="2">Homodimer.</text>
</comment>
<sequence>MPDMSQLLAQAQQMQEQLVAAKDQLAEEHVVGSAANGLVNATVTGTGDLVSVDIKPAAVDPDDTETLGDMIVAAVRDASDKANDLAAERLGPLAGGFGEGGPELPGGTNPLGFQ</sequence>
<name>A0AA46YNK1_9ACTN</name>
<keyword evidence="2" id="KW-0963">Cytoplasm</keyword>
<reference evidence="4" key="1">
    <citation type="submission" date="2022-01" db="EMBL/GenBank/DDBJ databases">
        <title>Nocardioidaceae gen. sp. A5X3R13.</title>
        <authorList>
            <person name="Lopez Marin M.A."/>
            <person name="Uhlik O."/>
        </authorList>
    </citation>
    <scope>NUCLEOTIDE SEQUENCE</scope>
    <source>
        <strain evidence="4">A5X3R13</strain>
    </source>
</reference>
<keyword evidence="1 2" id="KW-0238">DNA-binding</keyword>
<evidence type="ECO:0000256" key="2">
    <source>
        <dbReference type="HAMAP-Rule" id="MF_00274"/>
    </source>
</evidence>
<dbReference type="InterPro" id="IPR004401">
    <property type="entry name" value="YbaB/EbfC"/>
</dbReference>
<comment type="subcellular location">
    <subcellularLocation>
        <location evidence="2">Cytoplasm</location>
        <location evidence="2">Nucleoid</location>
    </subcellularLocation>
</comment>
<dbReference type="Gene3D" id="3.30.1310.10">
    <property type="entry name" value="Nucleoid-associated protein YbaB-like domain"/>
    <property type="match status" value="1"/>
</dbReference>
<comment type="similarity">
    <text evidence="2">Belongs to the YbaB/EbfC family.</text>
</comment>
<evidence type="ECO:0000256" key="1">
    <source>
        <dbReference type="ARBA" id="ARBA00023125"/>
    </source>
</evidence>
<feature type="region of interest" description="Disordered" evidence="3">
    <location>
        <begin position="93"/>
        <end position="114"/>
    </location>
</feature>
<evidence type="ECO:0000313" key="5">
    <source>
        <dbReference type="Proteomes" id="UP001164390"/>
    </source>
</evidence>
<proteinExistence type="inferred from homology"/>
<dbReference type="InterPro" id="IPR036894">
    <property type="entry name" value="YbaB-like_sf"/>
</dbReference>
<feature type="compositionally biased region" description="Gly residues" evidence="3">
    <location>
        <begin position="93"/>
        <end position="104"/>
    </location>
</feature>
<evidence type="ECO:0000256" key="3">
    <source>
        <dbReference type="SAM" id="MobiDB-lite"/>
    </source>
</evidence>
<dbReference type="PIRSF" id="PIRSF004555">
    <property type="entry name" value="UCP004555"/>
    <property type="match status" value="1"/>
</dbReference>
<protein>
    <recommendedName>
        <fullName evidence="2">Nucleoid-associated protein L0C25_11765</fullName>
    </recommendedName>
</protein>
<dbReference type="GO" id="GO:0003677">
    <property type="term" value="F:DNA binding"/>
    <property type="evidence" value="ECO:0007669"/>
    <property type="project" value="UniProtKB-UniRule"/>
</dbReference>
<organism evidence="4 5">
    <name type="scientific">Solicola gregarius</name>
    <dbReference type="NCBI Taxonomy" id="2908642"/>
    <lineage>
        <taxon>Bacteria</taxon>
        <taxon>Bacillati</taxon>
        <taxon>Actinomycetota</taxon>
        <taxon>Actinomycetes</taxon>
        <taxon>Propionibacteriales</taxon>
        <taxon>Nocardioidaceae</taxon>
        <taxon>Solicola</taxon>
    </lineage>
</organism>
<accession>A0AA46YNK1</accession>
<dbReference type="PANTHER" id="PTHR33449">
    <property type="entry name" value="NUCLEOID-ASSOCIATED PROTEIN YBAB"/>
    <property type="match status" value="1"/>
</dbReference>
<keyword evidence="5" id="KW-1185">Reference proteome</keyword>
<dbReference type="HAMAP" id="MF_00274">
    <property type="entry name" value="DNA_YbaB_EbfC"/>
    <property type="match status" value="1"/>
</dbReference>
<dbReference type="AlphaFoldDB" id="A0AA46YNK1"/>
<dbReference type="GO" id="GO:0005829">
    <property type="term" value="C:cytosol"/>
    <property type="evidence" value="ECO:0007669"/>
    <property type="project" value="TreeGrafter"/>
</dbReference>
<dbReference type="RefSeq" id="WP_271636683.1">
    <property type="nucleotide sequence ID" value="NZ_CP094970.1"/>
</dbReference>
<dbReference type="EMBL" id="CP094970">
    <property type="protein sequence ID" value="UYM07709.1"/>
    <property type="molecule type" value="Genomic_DNA"/>
</dbReference>
<dbReference type="KEGG" id="sgrg:L0C25_11765"/>
<dbReference type="Pfam" id="PF02575">
    <property type="entry name" value="YbaB_DNA_bd"/>
    <property type="match status" value="1"/>
</dbReference>